<feature type="signal peptide" evidence="6">
    <location>
        <begin position="1"/>
        <end position="18"/>
    </location>
</feature>
<dbReference type="Gene3D" id="3.40.50.1980">
    <property type="entry name" value="Nitrogenase molybdenum iron protein domain"/>
    <property type="match status" value="2"/>
</dbReference>
<reference evidence="8" key="2">
    <citation type="submission" date="2021-04" db="EMBL/GenBank/DDBJ databases">
        <authorList>
            <person name="Gilroy R."/>
        </authorList>
    </citation>
    <scope>NUCLEOTIDE SEQUENCE</scope>
    <source>
        <strain evidence="8">ChiHejej3B27-3195</strain>
    </source>
</reference>
<comment type="caution">
    <text evidence="8">The sequence shown here is derived from an EMBL/GenBank/DDBJ whole genome shotgun (WGS) entry which is preliminary data.</text>
</comment>
<dbReference type="PANTHER" id="PTHR30532:SF1">
    <property type="entry name" value="IRON(3+)-HYDROXAMATE-BINDING PROTEIN FHUD"/>
    <property type="match status" value="1"/>
</dbReference>
<evidence type="ECO:0000256" key="3">
    <source>
        <dbReference type="ARBA" id="ARBA00022448"/>
    </source>
</evidence>
<feature type="domain" description="Fe/B12 periplasmic-binding" evidence="7">
    <location>
        <begin position="60"/>
        <end position="322"/>
    </location>
</feature>
<dbReference type="InterPro" id="IPR002491">
    <property type="entry name" value="ABC_transptr_periplasmic_BD"/>
</dbReference>
<dbReference type="PROSITE" id="PS50983">
    <property type="entry name" value="FE_B12_PBP"/>
    <property type="match status" value="1"/>
</dbReference>
<evidence type="ECO:0000256" key="2">
    <source>
        <dbReference type="ARBA" id="ARBA00008814"/>
    </source>
</evidence>
<feature type="region of interest" description="Disordered" evidence="5">
    <location>
        <begin position="21"/>
        <end position="48"/>
    </location>
</feature>
<dbReference type="PROSITE" id="PS51257">
    <property type="entry name" value="PROKAR_LIPOPROTEIN"/>
    <property type="match status" value="1"/>
</dbReference>
<gene>
    <name evidence="8" type="ORF">H9871_00685</name>
</gene>
<dbReference type="GO" id="GO:0030288">
    <property type="term" value="C:outer membrane-bounded periplasmic space"/>
    <property type="evidence" value="ECO:0007669"/>
    <property type="project" value="TreeGrafter"/>
</dbReference>
<dbReference type="Proteomes" id="UP000824151">
    <property type="component" value="Unassembled WGS sequence"/>
</dbReference>
<evidence type="ECO:0000259" key="7">
    <source>
        <dbReference type="PROSITE" id="PS50983"/>
    </source>
</evidence>
<evidence type="ECO:0000313" key="8">
    <source>
        <dbReference type="EMBL" id="HIW98638.1"/>
    </source>
</evidence>
<keyword evidence="4 6" id="KW-0732">Signal</keyword>
<comment type="subcellular location">
    <subcellularLocation>
        <location evidence="1">Cell envelope</location>
    </subcellularLocation>
</comment>
<dbReference type="AlphaFoldDB" id="A0A9D1RZ51"/>
<evidence type="ECO:0000256" key="6">
    <source>
        <dbReference type="SAM" id="SignalP"/>
    </source>
</evidence>
<dbReference type="InterPro" id="IPR051313">
    <property type="entry name" value="Bact_iron-sidero_bind"/>
</dbReference>
<accession>A0A9D1RZ51</accession>
<reference evidence="8" key="1">
    <citation type="journal article" date="2021" name="PeerJ">
        <title>Extensive microbial diversity within the chicken gut microbiome revealed by metagenomics and culture.</title>
        <authorList>
            <person name="Gilroy R."/>
            <person name="Ravi A."/>
            <person name="Getino M."/>
            <person name="Pursley I."/>
            <person name="Horton D.L."/>
            <person name="Alikhan N.F."/>
            <person name="Baker D."/>
            <person name="Gharbi K."/>
            <person name="Hall N."/>
            <person name="Watson M."/>
            <person name="Adriaenssens E.M."/>
            <person name="Foster-Nyarko E."/>
            <person name="Jarju S."/>
            <person name="Secka A."/>
            <person name="Antonio M."/>
            <person name="Oren A."/>
            <person name="Chaudhuri R.R."/>
            <person name="La Ragione R."/>
            <person name="Hildebrand F."/>
            <person name="Pallen M.J."/>
        </authorList>
    </citation>
    <scope>NUCLEOTIDE SEQUENCE</scope>
    <source>
        <strain evidence="8">ChiHejej3B27-3195</strain>
    </source>
</reference>
<organism evidence="8 9">
    <name type="scientific">Candidatus Nesterenkonia stercoripullorum</name>
    <dbReference type="NCBI Taxonomy" id="2838701"/>
    <lineage>
        <taxon>Bacteria</taxon>
        <taxon>Bacillati</taxon>
        <taxon>Actinomycetota</taxon>
        <taxon>Actinomycetes</taxon>
        <taxon>Micrococcales</taxon>
        <taxon>Micrococcaceae</taxon>
        <taxon>Nesterenkonia</taxon>
    </lineage>
</organism>
<proteinExistence type="inferred from homology"/>
<dbReference type="EMBL" id="DXGD01000028">
    <property type="protein sequence ID" value="HIW98638.1"/>
    <property type="molecule type" value="Genomic_DNA"/>
</dbReference>
<evidence type="ECO:0000313" key="9">
    <source>
        <dbReference type="Proteomes" id="UP000824151"/>
    </source>
</evidence>
<sequence>MKRLALPMLLTASALVLAGCADSSPDTDSDENSSSGGEGQATLEHPTEEGLELSFDEQPETLVMDCYAYSSLHEYGIEPDALFGFDCENPFVMGDIDISGIERIGQDGEIDMEKLAEVRPDAIIGQGDADGWAWFDEDVNNQLTQVAPFVPLPSADTIDDGIEATRDVAGFFGADTGAEDIVQADEDYDQAKEDLSTALEGKDLSFMFASPTKEMLYTGVGFPAADMVEDLGATVVGPDAPESGNPWGDVAWEEASSYPADVILVEGYSDDYDFSAELWDSLPAVEADQLGAWGSKGALTSRNYADWLQDMVELVDTSEKVS</sequence>
<dbReference type="SUPFAM" id="SSF53807">
    <property type="entry name" value="Helical backbone' metal receptor"/>
    <property type="match status" value="1"/>
</dbReference>
<keyword evidence="3" id="KW-0813">Transport</keyword>
<dbReference type="GO" id="GO:1901678">
    <property type="term" value="P:iron coordination entity transport"/>
    <property type="evidence" value="ECO:0007669"/>
    <property type="project" value="UniProtKB-ARBA"/>
</dbReference>
<feature type="chain" id="PRO_5039169998" evidence="6">
    <location>
        <begin position="19"/>
        <end position="322"/>
    </location>
</feature>
<evidence type="ECO:0000256" key="1">
    <source>
        <dbReference type="ARBA" id="ARBA00004196"/>
    </source>
</evidence>
<dbReference type="Pfam" id="PF01497">
    <property type="entry name" value="Peripla_BP_2"/>
    <property type="match status" value="1"/>
</dbReference>
<evidence type="ECO:0000256" key="4">
    <source>
        <dbReference type="ARBA" id="ARBA00022729"/>
    </source>
</evidence>
<evidence type="ECO:0000256" key="5">
    <source>
        <dbReference type="SAM" id="MobiDB-lite"/>
    </source>
</evidence>
<name>A0A9D1RZ51_9MICC</name>
<dbReference type="PANTHER" id="PTHR30532">
    <property type="entry name" value="IRON III DICITRATE-BINDING PERIPLASMIC PROTEIN"/>
    <property type="match status" value="1"/>
</dbReference>
<protein>
    <submittedName>
        <fullName evidence="8">ABC transporter substrate-binding protein</fullName>
    </submittedName>
</protein>
<comment type="similarity">
    <text evidence="2">Belongs to the bacterial solute-binding protein 8 family.</text>
</comment>